<keyword evidence="6" id="KW-0539">Nucleus</keyword>
<dbReference type="InterPro" id="IPR022784">
    <property type="entry name" value="Ribosome_bgen_Alb1"/>
</dbReference>
<evidence type="ECO:0000256" key="3">
    <source>
        <dbReference type="ARBA" id="ARBA00022448"/>
    </source>
</evidence>
<keyword evidence="3" id="KW-0813">Transport</keyword>
<dbReference type="GO" id="GO:0000055">
    <property type="term" value="P:ribosomal large subunit export from nucleus"/>
    <property type="evidence" value="ECO:0007669"/>
    <property type="project" value="TreeGrafter"/>
</dbReference>
<dbReference type="Pfam" id="PF09135">
    <property type="entry name" value="Alb1"/>
    <property type="match status" value="1"/>
</dbReference>
<dbReference type="GO" id="GO:0030687">
    <property type="term" value="C:preribosome, large subunit precursor"/>
    <property type="evidence" value="ECO:0007669"/>
    <property type="project" value="TreeGrafter"/>
</dbReference>
<dbReference type="PANTHER" id="PTHR28280">
    <property type="entry name" value="SHUTTLING PRE-60S FACTOR ECM1"/>
    <property type="match status" value="1"/>
</dbReference>
<dbReference type="GO" id="GO:0005737">
    <property type="term" value="C:cytoplasm"/>
    <property type="evidence" value="ECO:0007669"/>
    <property type="project" value="UniProtKB-SubCell"/>
</dbReference>
<keyword evidence="9" id="KW-1185">Reference proteome</keyword>
<evidence type="ECO:0000256" key="5">
    <source>
        <dbReference type="ARBA" id="ARBA00022517"/>
    </source>
</evidence>
<evidence type="ECO:0000256" key="7">
    <source>
        <dbReference type="SAM" id="MobiDB-lite"/>
    </source>
</evidence>
<dbReference type="InterPro" id="IPR053278">
    <property type="entry name" value="Pre-60S_factor_ECM1"/>
</dbReference>
<protein>
    <submittedName>
        <fullName evidence="8">Alb1-domain-containing protein</fullName>
    </submittedName>
</protein>
<comment type="subcellular location">
    <subcellularLocation>
        <location evidence="2">Cytoplasm</location>
    </subcellularLocation>
    <subcellularLocation>
        <location evidence="1">Nucleus</location>
    </subcellularLocation>
</comment>
<feature type="region of interest" description="Disordered" evidence="7">
    <location>
        <begin position="1"/>
        <end position="76"/>
    </location>
</feature>
<name>A0A2I2F870_ASPCN</name>
<evidence type="ECO:0000256" key="2">
    <source>
        <dbReference type="ARBA" id="ARBA00004496"/>
    </source>
</evidence>
<dbReference type="EMBL" id="KZ559148">
    <property type="protein sequence ID" value="PLB36834.1"/>
    <property type="molecule type" value="Genomic_DNA"/>
</dbReference>
<dbReference type="GO" id="GO:0005730">
    <property type="term" value="C:nucleolus"/>
    <property type="evidence" value="ECO:0007669"/>
    <property type="project" value="TreeGrafter"/>
</dbReference>
<dbReference type="PANTHER" id="PTHR28280:SF1">
    <property type="entry name" value="SHUTTLING PRE-60S FACTOR ECM1"/>
    <property type="match status" value="1"/>
</dbReference>
<keyword evidence="4" id="KW-0963">Cytoplasm</keyword>
<feature type="compositionally biased region" description="Low complexity" evidence="7">
    <location>
        <begin position="1"/>
        <end position="19"/>
    </location>
</feature>
<reference evidence="8 9" key="1">
    <citation type="submission" date="2017-12" db="EMBL/GenBank/DDBJ databases">
        <authorList>
            <consortium name="DOE Joint Genome Institute"/>
            <person name="Haridas S."/>
            <person name="Kjaerbolling I."/>
            <person name="Vesth T.C."/>
            <person name="Frisvad J.C."/>
            <person name="Nybo J.L."/>
            <person name="Theobald S."/>
            <person name="Kuo A."/>
            <person name="Bowyer P."/>
            <person name="Matsuda Y."/>
            <person name="Mondo S."/>
            <person name="Lyhne E.K."/>
            <person name="Kogle M.E."/>
            <person name="Clum A."/>
            <person name="Lipzen A."/>
            <person name="Salamov A."/>
            <person name="Ngan C.Y."/>
            <person name="Daum C."/>
            <person name="Chiniquy J."/>
            <person name="Barry K."/>
            <person name="LaButti K."/>
            <person name="Simmons B.A."/>
            <person name="Magnuson J.K."/>
            <person name="Mortensen U.H."/>
            <person name="Larsen T.O."/>
            <person name="Grigoriev I.V."/>
            <person name="Baker S.E."/>
            <person name="Andersen M.R."/>
            <person name="Nordberg H.P."/>
            <person name="Cantor M.N."/>
            <person name="Hua S.X."/>
        </authorList>
    </citation>
    <scope>NUCLEOTIDE SEQUENCE [LARGE SCALE GENOMIC DNA]</scope>
    <source>
        <strain evidence="8 9">CBS 102.13</strain>
    </source>
</reference>
<dbReference type="Proteomes" id="UP000234585">
    <property type="component" value="Unassembled WGS sequence"/>
</dbReference>
<accession>A0A2I2F870</accession>
<evidence type="ECO:0000256" key="6">
    <source>
        <dbReference type="ARBA" id="ARBA00023242"/>
    </source>
</evidence>
<organism evidence="8 9">
    <name type="scientific">Aspergillus candidus</name>
    <dbReference type="NCBI Taxonomy" id="41067"/>
    <lineage>
        <taxon>Eukaryota</taxon>
        <taxon>Fungi</taxon>
        <taxon>Dikarya</taxon>
        <taxon>Ascomycota</taxon>
        <taxon>Pezizomycotina</taxon>
        <taxon>Eurotiomycetes</taxon>
        <taxon>Eurotiomycetidae</taxon>
        <taxon>Eurotiales</taxon>
        <taxon>Aspergillaceae</taxon>
        <taxon>Aspergillus</taxon>
        <taxon>Aspergillus subgen. Circumdati</taxon>
    </lineage>
</organism>
<sequence>MAKVRNQSVRSRAARRQASPSLDVDKSLKSLPRAEDTPVSRESVLTDRRNSGIMKKQKGKALTRAQKQRQMKGVERAEAVIDQMEIKVTRSSTRAKTIKARSADWDDLNKKSKGSVFQALNDAEGDVEDEGDGDAMVDDSGAPAPAATDAPAKPAAKPVFATQNPAVADHADNDEDEEIT</sequence>
<evidence type="ECO:0000256" key="1">
    <source>
        <dbReference type="ARBA" id="ARBA00004123"/>
    </source>
</evidence>
<evidence type="ECO:0000313" key="9">
    <source>
        <dbReference type="Proteomes" id="UP000234585"/>
    </source>
</evidence>
<evidence type="ECO:0000256" key="4">
    <source>
        <dbReference type="ARBA" id="ARBA00022490"/>
    </source>
</evidence>
<evidence type="ECO:0000313" key="8">
    <source>
        <dbReference type="EMBL" id="PLB36834.1"/>
    </source>
</evidence>
<keyword evidence="5" id="KW-0690">Ribosome biogenesis</keyword>
<dbReference type="OrthoDB" id="5304887at2759"/>
<dbReference type="RefSeq" id="XP_024670846.1">
    <property type="nucleotide sequence ID" value="XM_024819102.1"/>
</dbReference>
<feature type="compositionally biased region" description="Acidic residues" evidence="7">
    <location>
        <begin position="123"/>
        <end position="137"/>
    </location>
</feature>
<feature type="compositionally biased region" description="Basic and acidic residues" evidence="7">
    <location>
        <begin position="23"/>
        <end position="50"/>
    </location>
</feature>
<feature type="compositionally biased region" description="Basic residues" evidence="7">
    <location>
        <begin position="55"/>
        <end position="70"/>
    </location>
</feature>
<feature type="region of interest" description="Disordered" evidence="7">
    <location>
        <begin position="122"/>
        <end position="180"/>
    </location>
</feature>
<proteinExistence type="predicted"/>
<feature type="compositionally biased region" description="Low complexity" evidence="7">
    <location>
        <begin position="138"/>
        <end position="158"/>
    </location>
</feature>
<dbReference type="GeneID" id="36526262"/>
<dbReference type="AlphaFoldDB" id="A0A2I2F870"/>
<gene>
    <name evidence="8" type="ORF">BDW47DRAFT_46803</name>
</gene>